<keyword evidence="1" id="KW-0862">Zinc</keyword>
<dbReference type="Pfam" id="PF04082">
    <property type="entry name" value="Fungal_trans"/>
    <property type="match status" value="1"/>
</dbReference>
<feature type="domain" description="Xylanolytic transcriptional activator regulatory" evidence="7">
    <location>
        <begin position="308"/>
        <end position="378"/>
    </location>
</feature>
<feature type="compositionally biased region" description="Polar residues" evidence="6">
    <location>
        <begin position="41"/>
        <end position="59"/>
    </location>
</feature>
<dbReference type="GO" id="GO:0008270">
    <property type="term" value="F:zinc ion binding"/>
    <property type="evidence" value="ECO:0007669"/>
    <property type="project" value="InterPro"/>
</dbReference>
<dbReference type="STRING" id="857340.A0A086TEM0"/>
<feature type="region of interest" description="Disordered" evidence="6">
    <location>
        <begin position="560"/>
        <end position="612"/>
    </location>
</feature>
<dbReference type="PANTHER" id="PTHR47171">
    <property type="entry name" value="FARA-RELATED"/>
    <property type="match status" value="1"/>
</dbReference>
<feature type="compositionally biased region" description="Basic and acidic residues" evidence="6">
    <location>
        <begin position="560"/>
        <end position="569"/>
    </location>
</feature>
<dbReference type="EMBL" id="JPKY01000007">
    <property type="protein sequence ID" value="KFH47802.1"/>
    <property type="molecule type" value="Genomic_DNA"/>
</dbReference>
<reference evidence="9" key="1">
    <citation type="journal article" date="2014" name="Genome Announc.">
        <title>Genome sequence and annotation of Acremonium chrysogenum, producer of the beta-lactam antibiotic cephalosporin C.</title>
        <authorList>
            <person name="Terfehr D."/>
            <person name="Dahlmann T.A."/>
            <person name="Specht T."/>
            <person name="Zadra I."/>
            <person name="Kuernsteiner H."/>
            <person name="Kueck U."/>
        </authorList>
    </citation>
    <scope>NUCLEOTIDE SEQUENCE [LARGE SCALE GENOMIC DNA]</scope>
    <source>
        <strain evidence="9">ATCC 11550 / CBS 779.69 / DSM 880 / IAM 14645 / JCM 23072 / IMI 49137</strain>
    </source>
</reference>
<evidence type="ECO:0000256" key="6">
    <source>
        <dbReference type="SAM" id="MobiDB-lite"/>
    </source>
</evidence>
<dbReference type="InterPro" id="IPR052073">
    <property type="entry name" value="Amide_Lactam_Regulators"/>
</dbReference>
<proteinExistence type="predicted"/>
<dbReference type="GO" id="GO:0006351">
    <property type="term" value="P:DNA-templated transcription"/>
    <property type="evidence" value="ECO:0007669"/>
    <property type="project" value="InterPro"/>
</dbReference>
<evidence type="ECO:0000256" key="2">
    <source>
        <dbReference type="ARBA" id="ARBA00023015"/>
    </source>
</evidence>
<dbReference type="Proteomes" id="UP000029964">
    <property type="component" value="Unassembled WGS sequence"/>
</dbReference>
<keyword evidence="3" id="KW-0238">DNA-binding</keyword>
<keyword evidence="9" id="KW-1185">Reference proteome</keyword>
<feature type="region of interest" description="Disordered" evidence="6">
    <location>
        <begin position="142"/>
        <end position="171"/>
    </location>
</feature>
<evidence type="ECO:0000256" key="3">
    <source>
        <dbReference type="ARBA" id="ARBA00023125"/>
    </source>
</evidence>
<evidence type="ECO:0000313" key="9">
    <source>
        <dbReference type="Proteomes" id="UP000029964"/>
    </source>
</evidence>
<accession>A0A086TEM0</accession>
<keyword evidence="4" id="KW-0804">Transcription</keyword>
<dbReference type="HOGENOM" id="CLU_015361_2_1_1"/>
<evidence type="ECO:0000256" key="5">
    <source>
        <dbReference type="ARBA" id="ARBA00023242"/>
    </source>
</evidence>
<feature type="region of interest" description="Disordered" evidence="6">
    <location>
        <begin position="1"/>
        <end position="88"/>
    </location>
</feature>
<evidence type="ECO:0000313" key="8">
    <source>
        <dbReference type="EMBL" id="KFH47802.1"/>
    </source>
</evidence>
<dbReference type="CDD" id="cd12148">
    <property type="entry name" value="fungal_TF_MHR"/>
    <property type="match status" value="1"/>
</dbReference>
<keyword evidence="2" id="KW-0805">Transcription regulation</keyword>
<evidence type="ECO:0000256" key="1">
    <source>
        <dbReference type="ARBA" id="ARBA00022833"/>
    </source>
</evidence>
<dbReference type="OrthoDB" id="3990906at2759"/>
<protein>
    <recommendedName>
        <fullName evidence="7">Xylanolytic transcriptional activator regulatory domain-containing protein</fullName>
    </recommendedName>
</protein>
<name>A0A086TEM0_HAPC1</name>
<dbReference type="GO" id="GO:0003677">
    <property type="term" value="F:DNA binding"/>
    <property type="evidence" value="ECO:0007669"/>
    <property type="project" value="UniProtKB-KW"/>
</dbReference>
<sequence>MFKFIPDHVGGVGSKRKQGGKSCQPSVGAQKRCTHGESRSAENAQSQSHASASPTSHSGDQADGSPLRPDTATTKDADLGAPVPGPDVRLEKRVAESLPRAKDAYVRFVGDLSPEASFLSSRRHGGEYKQAPRHAEVGVWLGQQPGTDGSGPSRGENGSIDSLISRNPSPQSPGLTCLRAISSQLHQECLAILPPRYELSIITSVYFAKVDPIFPILRDERIESYHPTEAVALQQCISLVAALDPKVRKHLRLPQSERILSPIEFRSRVAAAVKQTLDMGFIQDKFVLLQVCALMAFYADRANCSEVSSYYVGQAVHHTHTLGIHLGWPDDGVPAEKSRRIFWCIWLLDRLNAAANGRPILMHQQDIGMGMLETYTQLTPPFRLLIRITQFLDTIISRYRPNSATSPMESVEEGLTFEKFVREAKAEDAESALLATLEVFYLAVVILRHRPKEPEGQNQPVPSSDLQLFAATSIISIASEDFKFAITFWPGIPYAVSLATSIAYKSLRNSSMAYRRKRAYALFHSSCDVLDELGRAFSSARAVAKLAIDTVQEVERVAADRSKARRSFENEDDPPQAPQNAMAASQGGRSGDAVDPSIRPEKQAVPVRSEQQQVMEPMSMYGAPLDNAGFHTTPSTFFGDFVGDAGIFNDFDPSFNLDRIDQVFSANLDPTQLIPSHNWLAHVHGD</sequence>
<dbReference type="AlphaFoldDB" id="A0A086TEM0"/>
<dbReference type="SMART" id="SM00906">
    <property type="entry name" value="Fungal_trans"/>
    <property type="match status" value="1"/>
</dbReference>
<dbReference type="InterPro" id="IPR007219">
    <property type="entry name" value="XnlR_reg_dom"/>
</dbReference>
<organism evidence="8 9">
    <name type="scientific">Hapsidospora chrysogenum (strain ATCC 11550 / CBS 779.69 / DSM 880 / IAM 14645 / JCM 23072 / IMI 49137)</name>
    <name type="common">Acremonium chrysogenum</name>
    <dbReference type="NCBI Taxonomy" id="857340"/>
    <lineage>
        <taxon>Eukaryota</taxon>
        <taxon>Fungi</taxon>
        <taxon>Dikarya</taxon>
        <taxon>Ascomycota</taxon>
        <taxon>Pezizomycotina</taxon>
        <taxon>Sordariomycetes</taxon>
        <taxon>Hypocreomycetidae</taxon>
        <taxon>Hypocreales</taxon>
        <taxon>Bionectriaceae</taxon>
        <taxon>Hapsidospora</taxon>
    </lineage>
</organism>
<dbReference type="PANTHER" id="PTHR47171:SF6">
    <property type="entry name" value="SPECIFIC TRANSCRIPTION FACTOR, PUTATIVE (AFU_ORTHOLOGUE AFUA_2G06130)-RELATED"/>
    <property type="match status" value="1"/>
</dbReference>
<comment type="caution">
    <text evidence="8">The sequence shown here is derived from an EMBL/GenBank/DDBJ whole genome shotgun (WGS) entry which is preliminary data.</text>
</comment>
<evidence type="ECO:0000259" key="7">
    <source>
        <dbReference type="SMART" id="SM00906"/>
    </source>
</evidence>
<evidence type="ECO:0000256" key="4">
    <source>
        <dbReference type="ARBA" id="ARBA00023163"/>
    </source>
</evidence>
<feature type="compositionally biased region" description="Polar residues" evidence="6">
    <location>
        <begin position="159"/>
        <end position="171"/>
    </location>
</feature>
<keyword evidence="5" id="KW-0539">Nucleus</keyword>
<gene>
    <name evidence="8" type="ORF">ACRE_014410</name>
</gene>